<keyword evidence="3" id="KW-1185">Reference proteome</keyword>
<protein>
    <recommendedName>
        <fullName evidence="4">Protein TsetseEP domain-containing protein</fullName>
    </recommendedName>
</protein>
<sequence length="243" mass="26747">MKLIVLCVLVTSCLFASVRSNDILNFFGTLKKPFEDLGADVAAAFDPDKLKEDLKVVTKPLEDVGAEVGNAFNSDNIKNNLEPLTKPLEETGAQITEAFNATNLQKNLDALQKPLNDALTAASNNECVMEVIETLVLFSQRMLIDVMACKDGSMAYIMELLEASEELLLIGKELQTAHNEECHQKTRCAQIFTVGISRMLRQIAYVSAQSAFLKLDASMCAANIIFTFADNIRFADLHDKCSS</sequence>
<dbReference type="Proteomes" id="UP000091820">
    <property type="component" value="Unassembled WGS sequence"/>
</dbReference>
<proteinExistence type="predicted"/>
<organism evidence="2 3">
    <name type="scientific">Glossina brevipalpis</name>
    <dbReference type="NCBI Taxonomy" id="37001"/>
    <lineage>
        <taxon>Eukaryota</taxon>
        <taxon>Metazoa</taxon>
        <taxon>Ecdysozoa</taxon>
        <taxon>Arthropoda</taxon>
        <taxon>Hexapoda</taxon>
        <taxon>Insecta</taxon>
        <taxon>Pterygota</taxon>
        <taxon>Neoptera</taxon>
        <taxon>Endopterygota</taxon>
        <taxon>Diptera</taxon>
        <taxon>Brachycera</taxon>
        <taxon>Muscomorpha</taxon>
        <taxon>Hippoboscoidea</taxon>
        <taxon>Glossinidae</taxon>
        <taxon>Glossina</taxon>
    </lineage>
</organism>
<dbReference type="VEuPathDB" id="VectorBase:GBRI045069"/>
<reference evidence="2" key="2">
    <citation type="submission" date="2020-05" db="UniProtKB">
        <authorList>
            <consortium name="EnsemblMetazoa"/>
        </authorList>
    </citation>
    <scope>IDENTIFICATION</scope>
    <source>
        <strain evidence="2">IAEA</strain>
    </source>
</reference>
<feature type="chain" id="PRO_5008401011" description="Protein TsetseEP domain-containing protein" evidence="1">
    <location>
        <begin position="21"/>
        <end position="243"/>
    </location>
</feature>
<dbReference type="AlphaFoldDB" id="A0A1A9X5M7"/>
<accession>A0A1A9X5M7</accession>
<dbReference type="EnsemblMetazoa" id="GBRI045069-RA">
    <property type="protein sequence ID" value="GBRI045069-PA"/>
    <property type="gene ID" value="GBRI045069"/>
</dbReference>
<evidence type="ECO:0000313" key="3">
    <source>
        <dbReference type="Proteomes" id="UP000091820"/>
    </source>
</evidence>
<evidence type="ECO:0000313" key="2">
    <source>
        <dbReference type="EnsemblMetazoa" id="GBRI045069-PA"/>
    </source>
</evidence>
<reference evidence="3" key="1">
    <citation type="submission" date="2014-03" db="EMBL/GenBank/DDBJ databases">
        <authorList>
            <person name="Aksoy S."/>
            <person name="Warren W."/>
            <person name="Wilson R.K."/>
        </authorList>
    </citation>
    <scope>NUCLEOTIDE SEQUENCE [LARGE SCALE GENOMIC DNA]</scope>
    <source>
        <strain evidence="3">IAEA</strain>
    </source>
</reference>
<name>A0A1A9X5M7_9MUSC</name>
<evidence type="ECO:0008006" key="4">
    <source>
        <dbReference type="Google" id="ProtNLM"/>
    </source>
</evidence>
<keyword evidence="1" id="KW-0732">Signal</keyword>
<evidence type="ECO:0000256" key="1">
    <source>
        <dbReference type="SAM" id="SignalP"/>
    </source>
</evidence>
<feature type="signal peptide" evidence="1">
    <location>
        <begin position="1"/>
        <end position="20"/>
    </location>
</feature>